<accession>A0A0L0VVS2</accession>
<name>A0A0L0VVS2_9BASI</name>
<organism evidence="2 3">
    <name type="scientific">Puccinia striiformis f. sp. tritici PST-78</name>
    <dbReference type="NCBI Taxonomy" id="1165861"/>
    <lineage>
        <taxon>Eukaryota</taxon>
        <taxon>Fungi</taxon>
        <taxon>Dikarya</taxon>
        <taxon>Basidiomycota</taxon>
        <taxon>Pucciniomycotina</taxon>
        <taxon>Pucciniomycetes</taxon>
        <taxon>Pucciniales</taxon>
        <taxon>Pucciniaceae</taxon>
        <taxon>Puccinia</taxon>
    </lineage>
</organism>
<keyword evidence="3" id="KW-1185">Reference proteome</keyword>
<dbReference type="EMBL" id="AJIL01000017">
    <property type="protein sequence ID" value="KNF03378.1"/>
    <property type="molecule type" value="Genomic_DNA"/>
</dbReference>
<dbReference type="Proteomes" id="UP000054564">
    <property type="component" value="Unassembled WGS sequence"/>
</dbReference>
<sequence>MALDVLSCPATTVDVERSFSFGRDYVSLGRHCLSATSVTWGMAVAFYAKNGKIKTGVLRKWKLDKKNEAKRKGKGKATRNQIGWGFC</sequence>
<proteinExistence type="predicted"/>
<gene>
    <name evidence="2" type="ORF">PSTG_03319</name>
</gene>
<evidence type="ECO:0000259" key="1">
    <source>
        <dbReference type="Pfam" id="PF05699"/>
    </source>
</evidence>
<dbReference type="Pfam" id="PF05699">
    <property type="entry name" value="Dimer_Tnp_hAT"/>
    <property type="match status" value="1"/>
</dbReference>
<protein>
    <recommendedName>
        <fullName evidence="1">HAT C-terminal dimerisation domain-containing protein</fullName>
    </recommendedName>
</protein>
<dbReference type="GO" id="GO:0046983">
    <property type="term" value="F:protein dimerization activity"/>
    <property type="evidence" value="ECO:0007669"/>
    <property type="project" value="InterPro"/>
</dbReference>
<reference evidence="3" key="1">
    <citation type="submission" date="2014-03" db="EMBL/GenBank/DDBJ databases">
        <title>The Genome Sequence of Puccinia striiformis f. sp. tritici PST-78.</title>
        <authorList>
            <consortium name="The Broad Institute Genome Sequencing Platform"/>
            <person name="Cuomo C."/>
            <person name="Hulbert S."/>
            <person name="Chen X."/>
            <person name="Walker B."/>
            <person name="Young S.K."/>
            <person name="Zeng Q."/>
            <person name="Gargeya S."/>
            <person name="Fitzgerald M."/>
            <person name="Haas B."/>
            <person name="Abouelleil A."/>
            <person name="Alvarado L."/>
            <person name="Arachchi H.M."/>
            <person name="Berlin A.M."/>
            <person name="Chapman S.B."/>
            <person name="Goldberg J."/>
            <person name="Griggs A."/>
            <person name="Gujja S."/>
            <person name="Hansen M."/>
            <person name="Howarth C."/>
            <person name="Imamovic A."/>
            <person name="Larimer J."/>
            <person name="McCowan C."/>
            <person name="Montmayeur A."/>
            <person name="Murphy C."/>
            <person name="Neiman D."/>
            <person name="Pearson M."/>
            <person name="Priest M."/>
            <person name="Roberts A."/>
            <person name="Saif S."/>
            <person name="Shea T."/>
            <person name="Sisk P."/>
            <person name="Sykes S."/>
            <person name="Wortman J."/>
            <person name="Nusbaum C."/>
            <person name="Birren B."/>
        </authorList>
    </citation>
    <scope>NUCLEOTIDE SEQUENCE [LARGE SCALE GENOMIC DNA]</scope>
    <source>
        <strain evidence="3">race PST-78</strain>
    </source>
</reference>
<evidence type="ECO:0000313" key="2">
    <source>
        <dbReference type="EMBL" id="KNF03378.1"/>
    </source>
</evidence>
<dbReference type="OrthoDB" id="1715602at2759"/>
<dbReference type="InterPro" id="IPR008906">
    <property type="entry name" value="HATC_C_dom"/>
</dbReference>
<feature type="domain" description="HAT C-terminal dimerisation" evidence="1">
    <location>
        <begin position="1"/>
        <end position="37"/>
    </location>
</feature>
<comment type="caution">
    <text evidence="2">The sequence shown here is derived from an EMBL/GenBank/DDBJ whole genome shotgun (WGS) entry which is preliminary data.</text>
</comment>
<evidence type="ECO:0000313" key="3">
    <source>
        <dbReference type="Proteomes" id="UP000054564"/>
    </source>
</evidence>
<dbReference type="AlphaFoldDB" id="A0A0L0VVS2"/>